<dbReference type="InterPro" id="IPR008334">
    <property type="entry name" value="5'-Nucleotdase_C"/>
</dbReference>
<dbReference type="GO" id="GO:0009166">
    <property type="term" value="P:nucleotide catabolic process"/>
    <property type="evidence" value="ECO:0007669"/>
    <property type="project" value="InterPro"/>
</dbReference>
<dbReference type="SUPFAM" id="SSF55816">
    <property type="entry name" value="5'-nucleotidase (syn. UDP-sugar hydrolase), C-terminal domain"/>
    <property type="match status" value="1"/>
</dbReference>
<evidence type="ECO:0000256" key="3">
    <source>
        <dbReference type="RuleBase" id="RU362119"/>
    </source>
</evidence>
<dbReference type="EC" id="3.1.3.5" evidence="6"/>
<dbReference type="Gene3D" id="3.90.780.10">
    <property type="entry name" value="5'-Nucleotidase, C-terminal domain"/>
    <property type="match status" value="1"/>
</dbReference>
<keyword evidence="3" id="KW-0547">Nucleotide-binding</keyword>
<dbReference type="GO" id="GO:0008253">
    <property type="term" value="F:5'-nucleotidase activity"/>
    <property type="evidence" value="ECO:0007669"/>
    <property type="project" value="UniProtKB-EC"/>
</dbReference>
<dbReference type="EMBL" id="CP001715">
    <property type="protein sequence ID" value="ACV35192.1"/>
    <property type="molecule type" value="Genomic_DNA"/>
</dbReference>
<evidence type="ECO:0000313" key="6">
    <source>
        <dbReference type="EMBL" id="ACV35192.1"/>
    </source>
</evidence>
<dbReference type="GO" id="GO:0000166">
    <property type="term" value="F:nucleotide binding"/>
    <property type="evidence" value="ECO:0007669"/>
    <property type="project" value="UniProtKB-KW"/>
</dbReference>
<dbReference type="InterPro" id="IPR036907">
    <property type="entry name" value="5'-Nucleotdase_C_sf"/>
</dbReference>
<organism evidence="6">
    <name type="scientific">Accumulibacter regalis</name>
    <dbReference type="NCBI Taxonomy" id="522306"/>
    <lineage>
        <taxon>Bacteria</taxon>
        <taxon>Pseudomonadati</taxon>
        <taxon>Pseudomonadota</taxon>
        <taxon>Betaproteobacteria</taxon>
        <taxon>Candidatus Accumulibacter</taxon>
    </lineage>
</organism>
<comment type="similarity">
    <text evidence="1 3">Belongs to the 5'-nucleotidase family.</text>
</comment>
<accession>C7RVB4</accession>
<evidence type="ECO:0000259" key="5">
    <source>
        <dbReference type="Pfam" id="PF02872"/>
    </source>
</evidence>
<feature type="domain" description="5'-Nucleotidase C-terminal" evidence="5">
    <location>
        <begin position="421"/>
        <end position="572"/>
    </location>
</feature>
<feature type="domain" description="Calcineurin-like phosphoesterase" evidence="4">
    <location>
        <begin position="41"/>
        <end position="266"/>
    </location>
</feature>
<dbReference type="STRING" id="522306.CAP2UW1_1895"/>
<dbReference type="KEGG" id="app:CAP2UW1_1895"/>
<feature type="signal peptide" evidence="3">
    <location>
        <begin position="1"/>
        <end position="21"/>
    </location>
</feature>
<dbReference type="Gene3D" id="3.60.21.10">
    <property type="match status" value="1"/>
</dbReference>
<dbReference type="AlphaFoldDB" id="C7RVB4"/>
<keyword evidence="3 6" id="KW-0378">Hydrolase</keyword>
<evidence type="ECO:0000256" key="2">
    <source>
        <dbReference type="ARBA" id="ARBA00022729"/>
    </source>
</evidence>
<dbReference type="SUPFAM" id="SSF56300">
    <property type="entry name" value="Metallo-dependent phosphatases"/>
    <property type="match status" value="1"/>
</dbReference>
<reference evidence="6" key="1">
    <citation type="submission" date="2009-08" db="EMBL/GenBank/DDBJ databases">
        <authorList>
            <consortium name="US DOE Joint Genome Institute"/>
            <person name="Lucas S."/>
            <person name="Copeland A."/>
            <person name="Lapidus A."/>
            <person name="Glavina del Rio T."/>
            <person name="Dalin E."/>
            <person name="Tice H."/>
            <person name="Bruce D."/>
            <person name="Barry K."/>
            <person name="Pitluck S."/>
            <person name="Lowry S."/>
            <person name="Larimer F."/>
            <person name="Land M."/>
            <person name="Hauser L."/>
            <person name="Kyrpides N."/>
            <person name="Ivanova N."/>
            <person name="McMahon K.D."/>
            <person name="Hugenholtz P."/>
        </authorList>
    </citation>
    <scope>NUCLEOTIDE SEQUENCE</scope>
    <source>
        <strain evidence="6">UW-1</strain>
    </source>
</reference>
<dbReference type="PANTHER" id="PTHR11575">
    <property type="entry name" value="5'-NUCLEOTIDASE-RELATED"/>
    <property type="match status" value="1"/>
</dbReference>
<proteinExistence type="inferred from homology"/>
<protein>
    <submittedName>
        <fullName evidence="6">5'-nucleotidase</fullName>
        <ecNumber evidence="6">3.1.3.5</ecNumber>
    </submittedName>
</protein>
<dbReference type="PROSITE" id="PS00786">
    <property type="entry name" value="5_NUCLEOTIDASE_2"/>
    <property type="match status" value="1"/>
</dbReference>
<dbReference type="PROSITE" id="PS51257">
    <property type="entry name" value="PROKAR_LIPOPROTEIN"/>
    <property type="match status" value="1"/>
</dbReference>
<dbReference type="GO" id="GO:0046872">
    <property type="term" value="F:metal ion binding"/>
    <property type="evidence" value="ECO:0007669"/>
    <property type="project" value="InterPro"/>
</dbReference>
<dbReference type="InterPro" id="IPR006179">
    <property type="entry name" value="5_nucleotidase/apyrase"/>
</dbReference>
<dbReference type="InterPro" id="IPR004843">
    <property type="entry name" value="Calcineurin-like_PHP"/>
</dbReference>
<dbReference type="Pfam" id="PF00149">
    <property type="entry name" value="Metallophos"/>
    <property type="match status" value="1"/>
</dbReference>
<sequence length="623" mass="66644" precursor="true">MRRFALSRPLSAGLLTLALLVAGCHPSPRQKPSGSSGLEINIAHINDHHSHLEAHADFEIAVGGLPTRVAAGGFPRLTTLFKAQAGLPNLLKIHAGDAMTGTLYHTLYNGEADAALMNTVCFDVFALGNHEFDEGDAGLRRFLDYLRSGPCQTTVLAANVEPAIGSPLAPVAIDDYRRPYLLKEVDGIVLGIIGIDVRGKTMNSSRPLATTLFRDEVDTAQKTIDELRARGIRHIILVTHQGYEADKAMAARLSDVDVIIGGDSHTLLGSFSALGISGSSGPYPTVVKNRDGERVCIGQAWEYAKAFALMQVRFDDRGAVASCSGEVILPIGDDFRQKNGAEAFFAVDTATRARILEQLAQHGTARIVSPDPIAQAELARYAGRLDDMKRQRIGTAGESLCLVRVPGESTNRSSGVAGCESANTLARGSDIAQAVAEAYRQASRLADIALVNGGGMRTALPKGDVSFSTAYTVLPFANVLIELRLSGRQILEVLEDAVANHLDRNGSDGSHPYAAGLRWDLDMSRPRGSRLANVEIKSRADGAWQALEPAATYTVVTSDFLAMGGDGYSTLAQIHLAGGSVNTYLNYTQTFVDYLLAQGRVSRPAAADYSHKTVISRAGRRLP</sequence>
<evidence type="ECO:0000259" key="4">
    <source>
        <dbReference type="Pfam" id="PF00149"/>
    </source>
</evidence>
<evidence type="ECO:0000256" key="1">
    <source>
        <dbReference type="ARBA" id="ARBA00006654"/>
    </source>
</evidence>
<reference evidence="6" key="2">
    <citation type="submission" date="2009-09" db="EMBL/GenBank/DDBJ databases">
        <title>Complete sequence of chromosome of Candidatus Accumulibacter phosphatis clade IIA str. UW-1.</title>
        <authorList>
            <consortium name="US DOE Joint Genome Institute"/>
            <person name="Martin H.G."/>
            <person name="Ivanova N."/>
            <person name="Kunin V."/>
            <person name="Warnecke F."/>
            <person name="Barry K."/>
            <person name="He S."/>
            <person name="Salamov A."/>
            <person name="Szeto E."/>
            <person name="Dalin E."/>
            <person name="Pangilinan J.L."/>
            <person name="Lapidus A."/>
            <person name="Lowry S."/>
            <person name="Kyrpides N.C."/>
            <person name="McMahon K.D."/>
            <person name="Hugenholtz P."/>
        </authorList>
    </citation>
    <scope>NUCLEOTIDE SEQUENCE [LARGE SCALE GENOMIC DNA]</scope>
    <source>
        <strain evidence="6">UW-1</strain>
    </source>
</reference>
<feature type="chain" id="PRO_5005125765" evidence="3">
    <location>
        <begin position="22"/>
        <end position="623"/>
    </location>
</feature>
<dbReference type="OrthoDB" id="9803927at2"/>
<keyword evidence="2 3" id="KW-0732">Signal</keyword>
<dbReference type="InterPro" id="IPR006146">
    <property type="entry name" value="5'-Nucleotdase_CS"/>
</dbReference>
<gene>
    <name evidence="6" type="ordered locus">CAP2UW1_1895</name>
</gene>
<dbReference type="InterPro" id="IPR029052">
    <property type="entry name" value="Metallo-depent_PP-like"/>
</dbReference>
<dbReference type="Pfam" id="PF02872">
    <property type="entry name" value="5_nucleotid_C"/>
    <property type="match status" value="1"/>
</dbReference>
<dbReference type="eggNOG" id="COG0737">
    <property type="taxonomic scope" value="Bacteria"/>
</dbReference>
<name>C7RVB4_ACCRE</name>
<dbReference type="HOGENOM" id="CLU_005854_7_1_4"/>
<dbReference type="PRINTS" id="PR01607">
    <property type="entry name" value="APYRASEFAMLY"/>
</dbReference>
<dbReference type="PANTHER" id="PTHR11575:SF24">
    <property type="entry name" value="5'-NUCLEOTIDASE"/>
    <property type="match status" value="1"/>
</dbReference>